<dbReference type="Pfam" id="PF01619">
    <property type="entry name" value="Pro_dh"/>
    <property type="match status" value="1"/>
</dbReference>
<accession>A0A8K0PG70</accession>
<comment type="cofactor">
    <cofactor evidence="5">
        <name>FAD</name>
        <dbReference type="ChEBI" id="CHEBI:57692"/>
    </cofactor>
</comment>
<evidence type="ECO:0000259" key="7">
    <source>
        <dbReference type="Pfam" id="PF01619"/>
    </source>
</evidence>
<organism evidence="8 9">
    <name type="scientific">Elsinoe batatas</name>
    <dbReference type="NCBI Taxonomy" id="2601811"/>
    <lineage>
        <taxon>Eukaryota</taxon>
        <taxon>Fungi</taxon>
        <taxon>Dikarya</taxon>
        <taxon>Ascomycota</taxon>
        <taxon>Pezizomycotina</taxon>
        <taxon>Dothideomycetes</taxon>
        <taxon>Dothideomycetidae</taxon>
        <taxon>Myriangiales</taxon>
        <taxon>Elsinoaceae</taxon>
        <taxon>Elsinoe</taxon>
    </lineage>
</organism>
<reference evidence="8" key="1">
    <citation type="submission" date="2021-07" db="EMBL/GenBank/DDBJ databases">
        <title>Elsinoe batatas strain:CRI-CJ2 Genome sequencing and assembly.</title>
        <authorList>
            <person name="Huang L."/>
        </authorList>
    </citation>
    <scope>NUCLEOTIDE SEQUENCE</scope>
    <source>
        <strain evidence="8">CRI-CJ2</strain>
    </source>
</reference>
<dbReference type="GO" id="GO:0004657">
    <property type="term" value="F:proline dehydrogenase activity"/>
    <property type="evidence" value="ECO:0007669"/>
    <property type="project" value="UniProtKB-EC"/>
</dbReference>
<dbReference type="SUPFAM" id="SSF51730">
    <property type="entry name" value="FAD-linked oxidoreductase"/>
    <property type="match status" value="1"/>
</dbReference>
<dbReference type="InterPro" id="IPR029041">
    <property type="entry name" value="FAD-linked_oxidoreductase-like"/>
</dbReference>
<comment type="caution">
    <text evidence="8">The sequence shown here is derived from an EMBL/GenBank/DDBJ whole genome shotgun (WGS) entry which is preliminary data.</text>
</comment>
<evidence type="ECO:0000256" key="6">
    <source>
        <dbReference type="SAM" id="MobiDB-lite"/>
    </source>
</evidence>
<protein>
    <recommendedName>
        <fullName evidence="2 5">Proline dehydrogenase</fullName>
        <ecNumber evidence="2 5">1.5.5.2</ecNumber>
    </recommendedName>
</protein>
<sequence length="481" mass="54402">MHSRTSLRCLPILANFDVISIRSGLRGTKTVYQHRLNTTSARSVSDASSSPPPLTSPSDQRSALARLPTTGIVRSLILGSFLASPLLFNPGLAFLQRITRSKSLLLNPDRNWLLRAVIKPLIYDQFCAGTHEAEIRKRVAAIRDLGFSGVLLAYGKEIQIYEKNNTSAEQVVAASKHDEELELWKKGNLQTLDMLEENDVLAMKFSGAGIFTVDAMLKNEPPSTQMLDTLDAIAQAAARKKCRIIVDSEQQSIQKSIDRWTIDWMRKYNRGDRPVIINTLQAYLKESRDKLTYQLGLAEKEGWTLAIKLVRGAYMSNDRRELIHDTKPETDQSYNSIVHDVLTQSLPGFDRQKFPKMTIFLAGHNQQSVDKATSLVEKLDRDGKLNIVPEFGQLQGMADDLGCRLLNWNENRVSSNELRPHCKVYKYMTWGSTQECMEYLVRRAVENRGAADRMKDDMAAMYSELKTRMVDALMGRKARTN</sequence>
<evidence type="ECO:0000256" key="2">
    <source>
        <dbReference type="ARBA" id="ARBA00012695"/>
    </source>
</evidence>
<dbReference type="EMBL" id="JAESVG020000009">
    <property type="protein sequence ID" value="KAG8624284.1"/>
    <property type="molecule type" value="Genomic_DNA"/>
</dbReference>
<feature type="region of interest" description="Disordered" evidence="6">
    <location>
        <begin position="42"/>
        <end position="61"/>
    </location>
</feature>
<comment type="similarity">
    <text evidence="1 5">Belongs to the proline oxidase family.</text>
</comment>
<dbReference type="Proteomes" id="UP000809789">
    <property type="component" value="Unassembled WGS sequence"/>
</dbReference>
<dbReference type="GO" id="GO:0005739">
    <property type="term" value="C:mitochondrion"/>
    <property type="evidence" value="ECO:0007669"/>
    <property type="project" value="TreeGrafter"/>
</dbReference>
<comment type="catalytic activity">
    <reaction evidence="5">
        <text>L-proline + a quinone = (S)-1-pyrroline-5-carboxylate + a quinol + H(+)</text>
        <dbReference type="Rhea" id="RHEA:23784"/>
        <dbReference type="ChEBI" id="CHEBI:15378"/>
        <dbReference type="ChEBI" id="CHEBI:17388"/>
        <dbReference type="ChEBI" id="CHEBI:24646"/>
        <dbReference type="ChEBI" id="CHEBI:60039"/>
        <dbReference type="ChEBI" id="CHEBI:132124"/>
        <dbReference type="EC" id="1.5.5.2"/>
    </reaction>
</comment>
<dbReference type="InterPro" id="IPR015659">
    <property type="entry name" value="Proline_oxidase"/>
</dbReference>
<dbReference type="PANTHER" id="PTHR13914">
    <property type="entry name" value="PROLINE OXIDASE"/>
    <property type="match status" value="1"/>
</dbReference>
<comment type="function">
    <text evidence="5">Converts proline to delta-1-pyrroline-5-carboxylate.</text>
</comment>
<dbReference type="GO" id="GO:0071949">
    <property type="term" value="F:FAD binding"/>
    <property type="evidence" value="ECO:0007669"/>
    <property type="project" value="TreeGrafter"/>
</dbReference>
<keyword evidence="3 5" id="KW-0560">Oxidoreductase</keyword>
<evidence type="ECO:0000256" key="3">
    <source>
        <dbReference type="ARBA" id="ARBA00023002"/>
    </source>
</evidence>
<evidence type="ECO:0000256" key="5">
    <source>
        <dbReference type="RuleBase" id="RU364054"/>
    </source>
</evidence>
<dbReference type="PANTHER" id="PTHR13914:SF0">
    <property type="entry name" value="PROLINE DEHYDROGENASE 1, MITOCHONDRIAL"/>
    <property type="match status" value="1"/>
</dbReference>
<keyword evidence="9" id="KW-1185">Reference proteome</keyword>
<keyword evidence="5" id="KW-0285">Flavoprotein</keyword>
<evidence type="ECO:0000256" key="1">
    <source>
        <dbReference type="ARBA" id="ARBA00005869"/>
    </source>
</evidence>
<gene>
    <name evidence="8" type="ORF">KVT40_007351</name>
</gene>
<dbReference type="GO" id="GO:0010133">
    <property type="term" value="P:L-proline catabolic process to L-glutamate"/>
    <property type="evidence" value="ECO:0007669"/>
    <property type="project" value="TreeGrafter"/>
</dbReference>
<evidence type="ECO:0000313" key="8">
    <source>
        <dbReference type="EMBL" id="KAG8624284.1"/>
    </source>
</evidence>
<evidence type="ECO:0000313" key="9">
    <source>
        <dbReference type="Proteomes" id="UP000809789"/>
    </source>
</evidence>
<dbReference type="EC" id="1.5.5.2" evidence="2 5"/>
<feature type="domain" description="Proline dehydrogenase" evidence="7">
    <location>
        <begin position="142"/>
        <end position="455"/>
    </location>
</feature>
<name>A0A8K0PG70_9PEZI</name>
<dbReference type="AlphaFoldDB" id="A0A8K0PG70"/>
<keyword evidence="4 5" id="KW-0642">Proline metabolism</keyword>
<dbReference type="Gene3D" id="3.20.20.220">
    <property type="match status" value="1"/>
</dbReference>
<dbReference type="OrthoDB" id="5464at2759"/>
<evidence type="ECO:0000256" key="4">
    <source>
        <dbReference type="ARBA" id="ARBA00023062"/>
    </source>
</evidence>
<keyword evidence="5" id="KW-0274">FAD</keyword>
<dbReference type="InterPro" id="IPR002872">
    <property type="entry name" value="Proline_DH_dom"/>
</dbReference>
<proteinExistence type="inferred from homology"/>